<gene>
    <name evidence="2" type="ORF">GFSPODELE1_LOCUS10320</name>
</gene>
<evidence type="ECO:0000256" key="1">
    <source>
        <dbReference type="SAM" id="MobiDB-lite"/>
    </source>
</evidence>
<dbReference type="Gene3D" id="3.30.200.20">
    <property type="entry name" value="Phosphorylase Kinase, domain 1"/>
    <property type="match status" value="1"/>
</dbReference>
<dbReference type="EMBL" id="OZ037951">
    <property type="protein sequence ID" value="CAL1715614.1"/>
    <property type="molecule type" value="Genomic_DNA"/>
</dbReference>
<evidence type="ECO:0008006" key="4">
    <source>
        <dbReference type="Google" id="ProtNLM"/>
    </source>
</evidence>
<name>A0ABP1E9V9_9APHY</name>
<sequence length="973" mass="106629">MNLESDGEALVPPSFGPSAGSGWPNVGIYNLDEDENGHFGALGGERSVDAFIMCTLTAGAKLSKGEAAKRPPGTPVKRVKMSHIIDRLWQSAVASKIRFPDFDDPHGAGVKAAKKEKLRKSLPAAFPVTMKPARTEHQRRDALNFSSTGLNMEVDADGDDEKASLTMGRDARYEGLGLGRPAVHPMAHPGTDVKGRTSWLMRRSSSGAFSSGSETSTAATPTRLTYKGKNWTSKLPMLSAGSASTSTSTSATESPTADAMTRHLPGVPPKKGTFAIPAQPQSSNPFSPFLRMHCSMAFGEEQLGRLERDFMEIDKLGRGKFGRVKVRCKQGSQKVFAVKKSKLVELIKHMMRSDPAPRIEAGLIAAHPIVIRPRANTTQLCSRTCHNKHKSMYGVASVSSFRTAINSGSVNPFSYFLSRPPSEDMSMSMSMTQFTFPSTSPSQLNCLLFGMSVDPSHLPDATASIDEPSDHESELGSEDELANIMQNMRILVQGPDGTSVEAQAEYIKNLQITLRNSVDALHALHAEVAVLRQNQHCWRRRQDQTDGAPVLECVDQRISRLGKQFGVFYELWINPSVFLKPRPAQQSILECYSNSNAKDRGITLELYEFLPEEFLELLEKQPHFGQKFLSALNHGHAMHLNTLRDKACSVIFNEPAILFKSNTNCTTVPRFQELLGMKLPTNRTPYPTYVHFAPILYEILGDNTTLFRSEFLVKILKVVLFGPSALTNLKAAKPQTNGQLWEVDSVTPGAIAFAAIMARFLISPDHEMSEVGGTSRIPWREDFDEYRALIGTLLEDNNRHMHEMIRFFNRGIFGDTSTDTSARASYDTASRQEFNDILRALREGPNPSEPVAAIVTDHFDQSVKVDIISTGSANALANTDIAAEEVHAVDSEAIAITDGSFNTAIPSSSSHLHKDAPNMMVQQVSTNASNINIPHPRRTARSKSNAVGDGVPHVETSRGRGRGGGRKPSRSGK</sequence>
<evidence type="ECO:0000313" key="3">
    <source>
        <dbReference type="Proteomes" id="UP001497453"/>
    </source>
</evidence>
<keyword evidence="3" id="KW-1185">Reference proteome</keyword>
<protein>
    <recommendedName>
        <fullName evidence="4">Protein kinase domain-containing protein</fullName>
    </recommendedName>
</protein>
<organism evidence="2 3">
    <name type="scientific">Somion occarium</name>
    <dbReference type="NCBI Taxonomy" id="3059160"/>
    <lineage>
        <taxon>Eukaryota</taxon>
        <taxon>Fungi</taxon>
        <taxon>Dikarya</taxon>
        <taxon>Basidiomycota</taxon>
        <taxon>Agaricomycotina</taxon>
        <taxon>Agaricomycetes</taxon>
        <taxon>Polyporales</taxon>
        <taxon>Cerrenaceae</taxon>
        <taxon>Somion</taxon>
    </lineage>
</organism>
<feature type="compositionally biased region" description="Low complexity" evidence="1">
    <location>
        <begin position="239"/>
        <end position="259"/>
    </location>
</feature>
<proteinExistence type="predicted"/>
<accession>A0ABP1E9V9</accession>
<dbReference type="Pfam" id="PF20414">
    <property type="entry name" value="DUF6698"/>
    <property type="match status" value="1"/>
</dbReference>
<evidence type="ECO:0000313" key="2">
    <source>
        <dbReference type="EMBL" id="CAL1715614.1"/>
    </source>
</evidence>
<dbReference type="InterPro" id="IPR046521">
    <property type="entry name" value="DUF6698"/>
</dbReference>
<reference evidence="3" key="1">
    <citation type="submission" date="2024-04" db="EMBL/GenBank/DDBJ databases">
        <authorList>
            <person name="Shaw F."/>
            <person name="Minotto A."/>
        </authorList>
    </citation>
    <scope>NUCLEOTIDE SEQUENCE [LARGE SCALE GENOMIC DNA]</scope>
</reference>
<feature type="region of interest" description="Disordered" evidence="1">
    <location>
        <begin position="929"/>
        <end position="973"/>
    </location>
</feature>
<dbReference type="Proteomes" id="UP001497453">
    <property type="component" value="Chromosome 8"/>
</dbReference>
<feature type="region of interest" description="Disordered" evidence="1">
    <location>
        <begin position="237"/>
        <end position="260"/>
    </location>
</feature>
<feature type="compositionally biased region" description="Basic residues" evidence="1">
    <location>
        <begin position="959"/>
        <end position="973"/>
    </location>
</feature>